<dbReference type="RefSeq" id="WP_048848507.1">
    <property type="nucleotide sequence ID" value="NZ_BALE01000014.1"/>
</dbReference>
<evidence type="ECO:0008006" key="3">
    <source>
        <dbReference type="Google" id="ProtNLM"/>
    </source>
</evidence>
<dbReference type="EMBL" id="BALE01000014">
    <property type="protein sequence ID" value="GAN54003.1"/>
    <property type="molecule type" value="Genomic_DNA"/>
</dbReference>
<dbReference type="STRING" id="1231623.Tasa_014_024"/>
<name>A0A0D6ML53_9PROT</name>
<sequence>MAGQRFAFCLIGATFLAGCADPTGPVFGDWYGYQSLPVPGGTKATELVLDGLPNAVSGGYRMHTQQYWPGPMMFNRSDYGGGRWVVRMTCRSPSWQEIDLIEGPFDGRRYVMLPNRMLIPAAIDGAGHVTGPDLTAFGLAQRLAARKPGTFGYGRA</sequence>
<dbReference type="PROSITE" id="PS51257">
    <property type="entry name" value="PROKAR_LIPOPROTEIN"/>
    <property type="match status" value="1"/>
</dbReference>
<evidence type="ECO:0000313" key="1">
    <source>
        <dbReference type="EMBL" id="GAN54003.1"/>
    </source>
</evidence>
<comment type="caution">
    <text evidence="1">The sequence shown here is derived from an EMBL/GenBank/DDBJ whole genome shotgun (WGS) entry which is preliminary data.</text>
</comment>
<dbReference type="Proteomes" id="UP000032679">
    <property type="component" value="Unassembled WGS sequence"/>
</dbReference>
<dbReference type="AlphaFoldDB" id="A0A0D6ML53"/>
<proteinExistence type="predicted"/>
<accession>A0A0D6ML53</accession>
<evidence type="ECO:0000313" key="2">
    <source>
        <dbReference type="Proteomes" id="UP000032679"/>
    </source>
</evidence>
<protein>
    <recommendedName>
        <fullName evidence="3">Lipoprotein</fullName>
    </recommendedName>
</protein>
<reference evidence="1 2" key="1">
    <citation type="submission" date="2012-10" db="EMBL/GenBank/DDBJ databases">
        <title>Genome sequencing of Tanticharoenia sakaeratensis NBRC 103193.</title>
        <authorList>
            <person name="Azuma Y."/>
            <person name="Hadano H."/>
            <person name="Hirakawa H."/>
            <person name="Matsushita K."/>
        </authorList>
    </citation>
    <scope>NUCLEOTIDE SEQUENCE [LARGE SCALE GENOMIC DNA]</scope>
    <source>
        <strain evidence="1 2">NBRC 103193</strain>
    </source>
</reference>
<gene>
    <name evidence="1" type="ORF">Tasa_014_024</name>
</gene>
<keyword evidence="2" id="KW-1185">Reference proteome</keyword>
<organism evidence="1 2">
    <name type="scientific">Tanticharoenia sakaeratensis NBRC 103193</name>
    <dbReference type="NCBI Taxonomy" id="1231623"/>
    <lineage>
        <taxon>Bacteria</taxon>
        <taxon>Pseudomonadati</taxon>
        <taxon>Pseudomonadota</taxon>
        <taxon>Alphaproteobacteria</taxon>
        <taxon>Acetobacterales</taxon>
        <taxon>Acetobacteraceae</taxon>
        <taxon>Tanticharoenia</taxon>
    </lineage>
</organism>